<evidence type="ECO:0000256" key="1">
    <source>
        <dbReference type="SAM" id="MobiDB-lite"/>
    </source>
</evidence>
<organism evidence="2 3">
    <name type="scientific">Linum trigynum</name>
    <dbReference type="NCBI Taxonomy" id="586398"/>
    <lineage>
        <taxon>Eukaryota</taxon>
        <taxon>Viridiplantae</taxon>
        <taxon>Streptophyta</taxon>
        <taxon>Embryophyta</taxon>
        <taxon>Tracheophyta</taxon>
        <taxon>Spermatophyta</taxon>
        <taxon>Magnoliopsida</taxon>
        <taxon>eudicotyledons</taxon>
        <taxon>Gunneridae</taxon>
        <taxon>Pentapetalae</taxon>
        <taxon>rosids</taxon>
        <taxon>fabids</taxon>
        <taxon>Malpighiales</taxon>
        <taxon>Linaceae</taxon>
        <taxon>Linum</taxon>
    </lineage>
</organism>
<evidence type="ECO:0000313" key="2">
    <source>
        <dbReference type="EMBL" id="CAL1380835.1"/>
    </source>
</evidence>
<evidence type="ECO:0000313" key="3">
    <source>
        <dbReference type="Proteomes" id="UP001497516"/>
    </source>
</evidence>
<name>A0AAV2E4N9_9ROSI</name>
<accession>A0AAV2E4N9</accession>
<gene>
    <name evidence="2" type="ORF">LTRI10_LOCUS22253</name>
</gene>
<dbReference type="Proteomes" id="UP001497516">
    <property type="component" value="Chromosome 4"/>
</dbReference>
<proteinExistence type="predicted"/>
<dbReference type="AlphaFoldDB" id="A0AAV2E4N9"/>
<reference evidence="2 3" key="1">
    <citation type="submission" date="2024-04" db="EMBL/GenBank/DDBJ databases">
        <authorList>
            <person name="Fracassetti M."/>
        </authorList>
    </citation>
    <scope>NUCLEOTIDE SEQUENCE [LARGE SCALE GENOMIC DNA]</scope>
</reference>
<protein>
    <submittedName>
        <fullName evidence="2">Uncharacterized protein</fullName>
    </submittedName>
</protein>
<sequence>MGEESGWFLHLGISRDKQRSSFLLTCCTSTKSSSGTSGGRWCLEISSSFACSSFWIDLTTTTAASTSSMEGLGWRSERSTISNQSGKREESEETTDDKDKATPLVKTR</sequence>
<keyword evidence="3" id="KW-1185">Reference proteome</keyword>
<feature type="region of interest" description="Disordered" evidence="1">
    <location>
        <begin position="66"/>
        <end position="108"/>
    </location>
</feature>
<dbReference type="EMBL" id="OZ034817">
    <property type="protein sequence ID" value="CAL1380835.1"/>
    <property type="molecule type" value="Genomic_DNA"/>
</dbReference>